<dbReference type="InterPro" id="IPR036025">
    <property type="entry name" value="RtcB-like_sf"/>
</dbReference>
<evidence type="ECO:0000313" key="2">
    <source>
        <dbReference type="Proteomes" id="UP000321523"/>
    </source>
</evidence>
<dbReference type="GO" id="GO:0006396">
    <property type="term" value="P:RNA processing"/>
    <property type="evidence" value="ECO:0007669"/>
    <property type="project" value="InterPro"/>
</dbReference>
<gene>
    <name evidence="1" type="ORF">SAE02_74290</name>
</gene>
<dbReference type="Gene3D" id="3.90.1860.10">
    <property type="entry name" value="tRNA-splicing ligase RtcB"/>
    <property type="match status" value="1"/>
</dbReference>
<reference evidence="1 2" key="1">
    <citation type="submission" date="2019-07" db="EMBL/GenBank/DDBJ databases">
        <title>Whole genome shotgun sequence of Skermanella aerolata NBRC 106429.</title>
        <authorList>
            <person name="Hosoyama A."/>
            <person name="Uohara A."/>
            <person name="Ohji S."/>
            <person name="Ichikawa N."/>
        </authorList>
    </citation>
    <scope>NUCLEOTIDE SEQUENCE [LARGE SCALE GENOMIC DNA]</scope>
    <source>
        <strain evidence="1 2">NBRC 106429</strain>
    </source>
</reference>
<accession>A0A512E3G4</accession>
<comment type="caution">
    <text evidence="1">The sequence shown here is derived from an EMBL/GenBank/DDBJ whole genome shotgun (WGS) entry which is preliminary data.</text>
</comment>
<dbReference type="Proteomes" id="UP000321523">
    <property type="component" value="Unassembled WGS sequence"/>
</dbReference>
<organism evidence="1 2">
    <name type="scientific">Skermanella aerolata</name>
    <dbReference type="NCBI Taxonomy" id="393310"/>
    <lineage>
        <taxon>Bacteria</taxon>
        <taxon>Pseudomonadati</taxon>
        <taxon>Pseudomonadota</taxon>
        <taxon>Alphaproteobacteria</taxon>
        <taxon>Rhodospirillales</taxon>
        <taxon>Azospirillaceae</taxon>
        <taxon>Skermanella</taxon>
    </lineage>
</organism>
<proteinExistence type="predicted"/>
<dbReference type="EMBL" id="BJYZ01000071">
    <property type="protein sequence ID" value="GEO43281.1"/>
    <property type="molecule type" value="Genomic_DNA"/>
</dbReference>
<protein>
    <submittedName>
        <fullName evidence="1">Uncharacterized protein</fullName>
    </submittedName>
</protein>
<evidence type="ECO:0000313" key="1">
    <source>
        <dbReference type="EMBL" id="GEO43281.1"/>
    </source>
</evidence>
<sequence length="54" mass="6247">MDHRDTLTRMVHSHHNHAWREPQRDRDLWVVRKGATPVVPGQRGFGSGSVGTMW</sequence>
<name>A0A512E3G4_9PROT</name>
<dbReference type="AlphaFoldDB" id="A0A512E3G4"/>
<dbReference type="SUPFAM" id="SSF103365">
    <property type="entry name" value="Hypothetical protein PH1602"/>
    <property type="match status" value="1"/>
</dbReference>
<keyword evidence="2" id="KW-1185">Reference proteome</keyword>